<dbReference type="InterPro" id="IPR016130">
    <property type="entry name" value="Tyr_Pase_AS"/>
</dbReference>
<dbReference type="SMART" id="SM00195">
    <property type="entry name" value="DSPc"/>
    <property type="match status" value="1"/>
</dbReference>
<dbReference type="InterPro" id="IPR000387">
    <property type="entry name" value="Tyr_Pase_dom"/>
</dbReference>
<dbReference type="PANTHER" id="PTHR45961:SF6">
    <property type="entry name" value="IP21249P"/>
    <property type="match status" value="1"/>
</dbReference>
<dbReference type="PANTHER" id="PTHR45961">
    <property type="entry name" value="IP21249P"/>
    <property type="match status" value="1"/>
</dbReference>
<dbReference type="AlphaFoldDB" id="A0A6P6XX36"/>
<dbReference type="PROSITE" id="PS00383">
    <property type="entry name" value="TYR_PHOSPHATASE_1"/>
    <property type="match status" value="1"/>
</dbReference>
<keyword evidence="3" id="KW-0904">Protein phosphatase</keyword>
<accession>A0A6P6XX36</accession>
<dbReference type="SUPFAM" id="SSF52799">
    <property type="entry name" value="(Phosphotyrosine protein) phosphatases II"/>
    <property type="match status" value="1"/>
</dbReference>
<gene>
    <name evidence="5" type="primary">LOC113792210</name>
</gene>
<dbReference type="Pfam" id="PF00782">
    <property type="entry name" value="DSPc"/>
    <property type="match status" value="1"/>
</dbReference>
<evidence type="ECO:0000313" key="5">
    <source>
        <dbReference type="RefSeq" id="XP_027197922.1"/>
    </source>
</evidence>
<sequence length="294" mass="33852">MGSKYSKYEHLKTIESPLNQAQGLKITRSGLQINQEVTNKPLNKKMVEKLRRNPKTAPDVLIILNPPFCDIDRITDNLYLTGMGGLTEENISTLNITLIINATYEMPLLRMKGVDSFRVPVDDDGNDEIILYFDDVANLIDQTSRLKGRTIVHCMAGASRSSTLVIAYLIKYHDYSLKTAFCYVKSLRSCARPNIGFFAQLIAYERFYRKETSVEIIEIVKKGKKVQVPDFYPQMFPELFKAEINRQLNKSHISNIKLQESKERNYINPRRKYQDMQRDIQAMIGKNTTTNPLK</sequence>
<dbReference type="OMA" id="ARPNIGF"/>
<dbReference type="OrthoDB" id="285418at2759"/>
<evidence type="ECO:0000256" key="2">
    <source>
        <dbReference type="ARBA" id="ARBA00022801"/>
    </source>
</evidence>
<comment type="similarity">
    <text evidence="1">Belongs to the protein-tyrosine phosphatase family. Non-receptor class dual specificity subfamily.</text>
</comment>
<dbReference type="GO" id="GO:0004721">
    <property type="term" value="F:phosphoprotein phosphatase activity"/>
    <property type="evidence" value="ECO:0007669"/>
    <property type="project" value="UniProtKB-KW"/>
</dbReference>
<evidence type="ECO:0000256" key="1">
    <source>
        <dbReference type="ARBA" id="ARBA00008601"/>
    </source>
</evidence>
<dbReference type="Proteomes" id="UP000515146">
    <property type="component" value="Unplaced"/>
</dbReference>
<keyword evidence="2" id="KW-0378">Hydrolase</keyword>
<dbReference type="GO" id="GO:0005737">
    <property type="term" value="C:cytoplasm"/>
    <property type="evidence" value="ECO:0007669"/>
    <property type="project" value="TreeGrafter"/>
</dbReference>
<dbReference type="RefSeq" id="XP_027197922.1">
    <property type="nucleotide sequence ID" value="XM_027342121.1"/>
</dbReference>
<dbReference type="CDD" id="cd14514">
    <property type="entry name" value="DUSP14-like"/>
    <property type="match status" value="1"/>
</dbReference>
<evidence type="ECO:0000313" key="4">
    <source>
        <dbReference type="Proteomes" id="UP000515146"/>
    </source>
</evidence>
<dbReference type="InterPro" id="IPR000340">
    <property type="entry name" value="Dual-sp_phosphatase_cat-dom"/>
</dbReference>
<dbReference type="InterPro" id="IPR052103">
    <property type="entry name" value="Dual_spec_Phospatases"/>
</dbReference>
<organism evidence="4 5">
    <name type="scientific">Dermatophagoides pteronyssinus</name>
    <name type="common">European house dust mite</name>
    <dbReference type="NCBI Taxonomy" id="6956"/>
    <lineage>
        <taxon>Eukaryota</taxon>
        <taxon>Metazoa</taxon>
        <taxon>Ecdysozoa</taxon>
        <taxon>Arthropoda</taxon>
        <taxon>Chelicerata</taxon>
        <taxon>Arachnida</taxon>
        <taxon>Acari</taxon>
        <taxon>Acariformes</taxon>
        <taxon>Sarcoptiformes</taxon>
        <taxon>Astigmata</taxon>
        <taxon>Psoroptidia</taxon>
        <taxon>Analgoidea</taxon>
        <taxon>Pyroglyphidae</taxon>
        <taxon>Dermatophagoidinae</taxon>
        <taxon>Dermatophagoides</taxon>
    </lineage>
</organism>
<name>A0A6P6XX36_DERPT</name>
<dbReference type="FunCoup" id="A0A6P6XX36">
    <property type="interactions" value="9"/>
</dbReference>
<protein>
    <submittedName>
        <fullName evidence="5">Dual specificity protein phosphatase 21-like</fullName>
    </submittedName>
</protein>
<dbReference type="InterPro" id="IPR029021">
    <property type="entry name" value="Prot-tyrosine_phosphatase-like"/>
</dbReference>
<dbReference type="KEGG" id="dpte:113792210"/>
<reference evidence="5" key="1">
    <citation type="submission" date="2025-08" db="UniProtKB">
        <authorList>
            <consortium name="RefSeq"/>
        </authorList>
    </citation>
    <scope>IDENTIFICATION</scope>
    <source>
        <strain evidence="5">Airmid</strain>
    </source>
</reference>
<keyword evidence="4" id="KW-1185">Reference proteome</keyword>
<evidence type="ECO:0000256" key="3">
    <source>
        <dbReference type="ARBA" id="ARBA00022912"/>
    </source>
</evidence>
<dbReference type="InParanoid" id="A0A6P6XX36"/>
<dbReference type="InterPro" id="IPR020422">
    <property type="entry name" value="TYR_PHOSPHATASE_DUAL_dom"/>
</dbReference>
<dbReference type="Gene3D" id="3.90.190.10">
    <property type="entry name" value="Protein tyrosine phosphatase superfamily"/>
    <property type="match status" value="1"/>
</dbReference>
<dbReference type="PROSITE" id="PS50056">
    <property type="entry name" value="TYR_PHOSPHATASE_2"/>
    <property type="match status" value="1"/>
</dbReference>
<dbReference type="PROSITE" id="PS50054">
    <property type="entry name" value="TYR_PHOSPHATASE_DUAL"/>
    <property type="match status" value="1"/>
</dbReference>
<proteinExistence type="inferred from homology"/>